<feature type="transmembrane region" description="Helical" evidence="1">
    <location>
        <begin position="206"/>
        <end position="228"/>
    </location>
</feature>
<dbReference type="Proteomes" id="UP000188603">
    <property type="component" value="Chromosome"/>
</dbReference>
<dbReference type="STRING" id="1471761.B0W44_12995"/>
<keyword evidence="1" id="KW-0472">Membrane</keyword>
<accession>A0A1U9K8Y9</accession>
<name>A0A1U9K8Y9_9BACL</name>
<dbReference type="KEGG" id="ntr:B0W44_12995"/>
<feature type="transmembrane region" description="Helical" evidence="1">
    <location>
        <begin position="12"/>
        <end position="34"/>
    </location>
</feature>
<evidence type="ECO:0008006" key="4">
    <source>
        <dbReference type="Google" id="ProtNLM"/>
    </source>
</evidence>
<dbReference type="Pfam" id="PF07556">
    <property type="entry name" value="DUF1538"/>
    <property type="match status" value="1"/>
</dbReference>
<keyword evidence="1" id="KW-1133">Transmembrane helix</keyword>
<evidence type="ECO:0000313" key="2">
    <source>
        <dbReference type="EMBL" id="AQS56539.1"/>
    </source>
</evidence>
<dbReference type="RefSeq" id="WP_077720400.1">
    <property type="nucleotide sequence ID" value="NZ_CP019699.1"/>
</dbReference>
<organism evidence="2 3">
    <name type="scientific">Novibacillus thermophilus</name>
    <dbReference type="NCBI Taxonomy" id="1471761"/>
    <lineage>
        <taxon>Bacteria</taxon>
        <taxon>Bacillati</taxon>
        <taxon>Bacillota</taxon>
        <taxon>Bacilli</taxon>
        <taxon>Bacillales</taxon>
        <taxon>Thermoactinomycetaceae</taxon>
        <taxon>Novibacillus</taxon>
    </lineage>
</organism>
<sequence length="229" mass="24671">MDQFKQEFREVFFSILPVTLVIVLLQVTLIHMPFSDFLQFLLAALLTIVGLSLFLFGVKLGLLPIGESLGSSLPHKGFFWVIFFGFLLGFVITVAEPDVRIFAQQIEDAGERIATQNVLILAISLGVGISVVMAMLRSIFNISLTLLLIPSYILVFVLGYFVSDDFFSIALDAGGVTTGPITVPFLMALSIGVVSVFGGRDKVSQGFGMVALASVGPVIAVMVLGVLFS</sequence>
<evidence type="ECO:0000313" key="3">
    <source>
        <dbReference type="Proteomes" id="UP000188603"/>
    </source>
</evidence>
<reference evidence="2 3" key="1">
    <citation type="journal article" date="2015" name="Int. J. Syst. Evol. Microbiol.">
        <title>Novibacillus thermophilus gen. nov., sp. nov., a Gram-staining-negative and moderately thermophilic member of the family Thermoactinomycetaceae.</title>
        <authorList>
            <person name="Yang G."/>
            <person name="Chen J."/>
            <person name="Zhou S."/>
        </authorList>
    </citation>
    <scope>NUCLEOTIDE SEQUENCE [LARGE SCALE GENOMIC DNA]</scope>
    <source>
        <strain evidence="2 3">SG-1</strain>
    </source>
</reference>
<dbReference type="OrthoDB" id="9805989at2"/>
<keyword evidence="1" id="KW-0812">Transmembrane</keyword>
<dbReference type="AlphaFoldDB" id="A0A1U9K8Y9"/>
<dbReference type="EMBL" id="CP019699">
    <property type="protein sequence ID" value="AQS56539.1"/>
    <property type="molecule type" value="Genomic_DNA"/>
</dbReference>
<feature type="transmembrane region" description="Helical" evidence="1">
    <location>
        <begin position="40"/>
        <end position="65"/>
    </location>
</feature>
<feature type="transmembrane region" description="Helical" evidence="1">
    <location>
        <begin position="77"/>
        <end position="95"/>
    </location>
</feature>
<protein>
    <recommendedName>
        <fullName evidence="4">DUF1538 domain-containing protein</fullName>
    </recommendedName>
</protein>
<keyword evidence="3" id="KW-1185">Reference proteome</keyword>
<gene>
    <name evidence="2" type="ORF">B0W44_12995</name>
</gene>
<feature type="transmembrane region" description="Helical" evidence="1">
    <location>
        <begin position="115"/>
        <end position="136"/>
    </location>
</feature>
<dbReference type="InterPro" id="IPR011435">
    <property type="entry name" value="UmpAB"/>
</dbReference>
<evidence type="ECO:0000256" key="1">
    <source>
        <dbReference type="SAM" id="Phobius"/>
    </source>
</evidence>
<proteinExistence type="predicted"/>
<feature type="transmembrane region" description="Helical" evidence="1">
    <location>
        <begin position="181"/>
        <end position="199"/>
    </location>
</feature>
<feature type="transmembrane region" description="Helical" evidence="1">
    <location>
        <begin position="143"/>
        <end position="161"/>
    </location>
</feature>